<keyword evidence="11" id="KW-1185">Reference proteome</keyword>
<feature type="transmembrane region" description="Helical" evidence="8">
    <location>
        <begin position="61"/>
        <end position="84"/>
    </location>
</feature>
<keyword evidence="7 8" id="KW-0472">Membrane</keyword>
<dbReference type="Proteomes" id="UP001596447">
    <property type="component" value="Unassembled WGS sequence"/>
</dbReference>
<evidence type="ECO:0000256" key="5">
    <source>
        <dbReference type="ARBA" id="ARBA00022692"/>
    </source>
</evidence>
<keyword evidence="4" id="KW-1003">Cell membrane</keyword>
<evidence type="ECO:0000313" key="10">
    <source>
        <dbReference type="EMBL" id="MFC7199732.1"/>
    </source>
</evidence>
<feature type="domain" description="ABC transmembrane type-1" evidence="9">
    <location>
        <begin position="57"/>
        <end position="254"/>
    </location>
</feature>
<feature type="transmembrane region" description="Helical" evidence="8">
    <location>
        <begin position="91"/>
        <end position="115"/>
    </location>
</feature>
<gene>
    <name evidence="10" type="ORF">ACFQJ9_09980</name>
</gene>
<comment type="similarity">
    <text evidence="2">Belongs to the binding-protein-dependent transport system permease family. CysTW subfamily.</text>
</comment>
<evidence type="ECO:0000256" key="4">
    <source>
        <dbReference type="ARBA" id="ARBA00022475"/>
    </source>
</evidence>
<organism evidence="10 11">
    <name type="scientific">Halospeciosus flavus</name>
    <dbReference type="NCBI Taxonomy" id="3032283"/>
    <lineage>
        <taxon>Archaea</taxon>
        <taxon>Methanobacteriati</taxon>
        <taxon>Methanobacteriota</taxon>
        <taxon>Stenosarchaea group</taxon>
        <taxon>Halobacteria</taxon>
        <taxon>Halobacteriales</taxon>
        <taxon>Halobacteriaceae</taxon>
        <taxon>Halospeciosus</taxon>
    </lineage>
</organism>
<dbReference type="GO" id="GO:0005886">
    <property type="term" value="C:plasma membrane"/>
    <property type="evidence" value="ECO:0007669"/>
    <property type="project" value="UniProtKB-SubCell"/>
</dbReference>
<evidence type="ECO:0000259" key="9">
    <source>
        <dbReference type="PROSITE" id="PS50928"/>
    </source>
</evidence>
<protein>
    <submittedName>
        <fullName evidence="10">ABC transporter permease</fullName>
    </submittedName>
</protein>
<dbReference type="PANTHER" id="PTHR42929:SF1">
    <property type="entry name" value="INNER MEMBRANE ABC TRANSPORTER PERMEASE PROTEIN YDCU-RELATED"/>
    <property type="match status" value="1"/>
</dbReference>
<keyword evidence="3 8" id="KW-0813">Transport</keyword>
<dbReference type="CDD" id="cd06261">
    <property type="entry name" value="TM_PBP2"/>
    <property type="match status" value="1"/>
</dbReference>
<evidence type="ECO:0000313" key="11">
    <source>
        <dbReference type="Proteomes" id="UP001596447"/>
    </source>
</evidence>
<dbReference type="PANTHER" id="PTHR42929">
    <property type="entry name" value="INNER MEMBRANE ABC TRANSPORTER PERMEASE PROTEIN YDCU-RELATED-RELATED"/>
    <property type="match status" value="1"/>
</dbReference>
<evidence type="ECO:0000256" key="3">
    <source>
        <dbReference type="ARBA" id="ARBA00022448"/>
    </source>
</evidence>
<proteinExistence type="inferred from homology"/>
<comment type="caution">
    <text evidence="10">The sequence shown here is derived from an EMBL/GenBank/DDBJ whole genome shotgun (WGS) entry which is preliminary data.</text>
</comment>
<dbReference type="EMBL" id="JBHTAR010000011">
    <property type="protein sequence ID" value="MFC7199732.1"/>
    <property type="molecule type" value="Genomic_DNA"/>
</dbReference>
<feature type="transmembrane region" description="Helical" evidence="8">
    <location>
        <begin position="237"/>
        <end position="260"/>
    </location>
</feature>
<dbReference type="InterPro" id="IPR000515">
    <property type="entry name" value="MetI-like"/>
</dbReference>
<dbReference type="Pfam" id="PF00528">
    <property type="entry name" value="BPD_transp_1"/>
    <property type="match status" value="1"/>
</dbReference>
<keyword evidence="5 8" id="KW-0812">Transmembrane</keyword>
<evidence type="ECO:0000256" key="1">
    <source>
        <dbReference type="ARBA" id="ARBA00004651"/>
    </source>
</evidence>
<keyword evidence="6 8" id="KW-1133">Transmembrane helix</keyword>
<sequence>MSTRIRNRHLAAFGVAWVGLFFVLPLVFLVPESLALGTGQPFQAYNRVFDSLYIDAFVRSFLYAAATTVLTLLLAYVLSYYLSFGSRRIRLALTLVVVPLWIAYIVRYFGLLLFFSPAGPLATYTGLEVDLLFTTPAVIIGLMNVYLPFAVLPIYNSLNSIDTELLDASRILGAGRWRTIASIVVPLSLPGVVAAGLIVFILAAGSFLGPAVLGGPGQKMVANYIAQAFLDNYNIQFASALAVVYTIILLGLLGIFNAVADLEEVLGGI</sequence>
<feature type="transmembrane region" description="Helical" evidence="8">
    <location>
        <begin position="179"/>
        <end position="204"/>
    </location>
</feature>
<reference evidence="10 11" key="1">
    <citation type="journal article" date="2019" name="Int. J. Syst. Evol. Microbiol.">
        <title>The Global Catalogue of Microorganisms (GCM) 10K type strain sequencing project: providing services to taxonomists for standard genome sequencing and annotation.</title>
        <authorList>
            <consortium name="The Broad Institute Genomics Platform"/>
            <consortium name="The Broad Institute Genome Sequencing Center for Infectious Disease"/>
            <person name="Wu L."/>
            <person name="Ma J."/>
        </authorList>
    </citation>
    <scope>NUCLEOTIDE SEQUENCE [LARGE SCALE GENOMIC DNA]</scope>
    <source>
        <strain evidence="10 11">XZGYJ-43</strain>
    </source>
</reference>
<feature type="transmembrane region" description="Helical" evidence="8">
    <location>
        <begin position="135"/>
        <end position="158"/>
    </location>
</feature>
<dbReference type="Gene3D" id="1.10.3720.10">
    <property type="entry name" value="MetI-like"/>
    <property type="match status" value="1"/>
</dbReference>
<evidence type="ECO:0000256" key="7">
    <source>
        <dbReference type="ARBA" id="ARBA00023136"/>
    </source>
</evidence>
<dbReference type="InterPro" id="IPR035906">
    <property type="entry name" value="MetI-like_sf"/>
</dbReference>
<dbReference type="RefSeq" id="WP_382268282.1">
    <property type="nucleotide sequence ID" value="NZ_JBHTAR010000011.1"/>
</dbReference>
<comment type="subcellular location">
    <subcellularLocation>
        <location evidence="1 8">Cell membrane</location>
        <topology evidence="1 8">Multi-pass membrane protein</topology>
    </subcellularLocation>
</comment>
<dbReference type="SUPFAM" id="SSF161098">
    <property type="entry name" value="MetI-like"/>
    <property type="match status" value="1"/>
</dbReference>
<accession>A0ABD5Z3G7</accession>
<evidence type="ECO:0000256" key="2">
    <source>
        <dbReference type="ARBA" id="ARBA00007069"/>
    </source>
</evidence>
<evidence type="ECO:0000256" key="8">
    <source>
        <dbReference type="RuleBase" id="RU363032"/>
    </source>
</evidence>
<dbReference type="AlphaFoldDB" id="A0ABD5Z3G7"/>
<name>A0ABD5Z3G7_9EURY</name>
<dbReference type="PROSITE" id="PS50928">
    <property type="entry name" value="ABC_TM1"/>
    <property type="match status" value="1"/>
</dbReference>
<evidence type="ECO:0000256" key="6">
    <source>
        <dbReference type="ARBA" id="ARBA00022989"/>
    </source>
</evidence>